<dbReference type="EMBL" id="AMQN01029849">
    <property type="status" value="NOT_ANNOTATED_CDS"/>
    <property type="molecule type" value="Genomic_DNA"/>
</dbReference>
<protein>
    <submittedName>
        <fullName evidence="1 2">Uncharacterized protein</fullName>
    </submittedName>
</protein>
<reference evidence="3" key="1">
    <citation type="submission" date="2012-12" db="EMBL/GenBank/DDBJ databases">
        <authorList>
            <person name="Hellsten U."/>
            <person name="Grimwood J."/>
            <person name="Chapman J.A."/>
            <person name="Shapiro H."/>
            <person name="Aerts A."/>
            <person name="Otillar R.P."/>
            <person name="Terry A.Y."/>
            <person name="Boore J.L."/>
            <person name="Simakov O."/>
            <person name="Marletaz F."/>
            <person name="Cho S.-J."/>
            <person name="Edsinger-Gonzales E."/>
            <person name="Havlak P."/>
            <person name="Kuo D.-H."/>
            <person name="Larsson T."/>
            <person name="Lv J."/>
            <person name="Arendt D."/>
            <person name="Savage R."/>
            <person name="Osoegawa K."/>
            <person name="de Jong P."/>
            <person name="Lindberg D.R."/>
            <person name="Seaver E.C."/>
            <person name="Weisblat D.A."/>
            <person name="Putnam N.H."/>
            <person name="Grigoriev I.V."/>
            <person name="Rokhsar D.S."/>
        </authorList>
    </citation>
    <scope>NUCLEOTIDE SEQUENCE</scope>
    <source>
        <strain evidence="3">I ESC-2004</strain>
    </source>
</reference>
<name>R7TQN2_CAPTE</name>
<gene>
    <name evidence="1" type="ORF">CAPTEDRAFT_92631</name>
</gene>
<evidence type="ECO:0000313" key="1">
    <source>
        <dbReference type="EMBL" id="ELT93325.1"/>
    </source>
</evidence>
<accession>R7TQN2</accession>
<keyword evidence="3" id="KW-1185">Reference proteome</keyword>
<dbReference type="HOGENOM" id="CLU_118269_2_1_1"/>
<dbReference type="Proteomes" id="UP000014760">
    <property type="component" value="Unassembled WGS sequence"/>
</dbReference>
<dbReference type="AlphaFoldDB" id="R7TQN2"/>
<sequence length="57" mass="6610">MFQLGQWPSSWKHSAVCPIFIKKDPAEYTNYRPISLTDVPSMMLETQIARHMTGQIQ</sequence>
<dbReference type="EMBL" id="KB309779">
    <property type="protein sequence ID" value="ELT93325.1"/>
    <property type="molecule type" value="Genomic_DNA"/>
</dbReference>
<evidence type="ECO:0000313" key="2">
    <source>
        <dbReference type="EnsemblMetazoa" id="CapteP92631"/>
    </source>
</evidence>
<reference evidence="2" key="3">
    <citation type="submission" date="2015-06" db="UniProtKB">
        <authorList>
            <consortium name="EnsemblMetazoa"/>
        </authorList>
    </citation>
    <scope>IDENTIFICATION</scope>
</reference>
<reference evidence="1 3" key="2">
    <citation type="journal article" date="2013" name="Nature">
        <title>Insights into bilaterian evolution from three spiralian genomes.</title>
        <authorList>
            <person name="Simakov O."/>
            <person name="Marletaz F."/>
            <person name="Cho S.J."/>
            <person name="Edsinger-Gonzales E."/>
            <person name="Havlak P."/>
            <person name="Hellsten U."/>
            <person name="Kuo D.H."/>
            <person name="Larsson T."/>
            <person name="Lv J."/>
            <person name="Arendt D."/>
            <person name="Savage R."/>
            <person name="Osoegawa K."/>
            <person name="de Jong P."/>
            <person name="Grimwood J."/>
            <person name="Chapman J.A."/>
            <person name="Shapiro H."/>
            <person name="Aerts A."/>
            <person name="Otillar R.P."/>
            <person name="Terry A.Y."/>
            <person name="Boore J.L."/>
            <person name="Grigoriev I.V."/>
            <person name="Lindberg D.R."/>
            <person name="Seaver E.C."/>
            <person name="Weisblat D.A."/>
            <person name="Putnam N.H."/>
            <person name="Rokhsar D.S."/>
        </authorList>
    </citation>
    <scope>NUCLEOTIDE SEQUENCE</scope>
    <source>
        <strain evidence="1 3">I ESC-2004</strain>
    </source>
</reference>
<dbReference type="EnsemblMetazoa" id="CapteT92631">
    <property type="protein sequence ID" value="CapteP92631"/>
    <property type="gene ID" value="CapteG92631"/>
</dbReference>
<organism evidence="1">
    <name type="scientific">Capitella teleta</name>
    <name type="common">Polychaete worm</name>
    <dbReference type="NCBI Taxonomy" id="283909"/>
    <lineage>
        <taxon>Eukaryota</taxon>
        <taxon>Metazoa</taxon>
        <taxon>Spiralia</taxon>
        <taxon>Lophotrochozoa</taxon>
        <taxon>Annelida</taxon>
        <taxon>Polychaeta</taxon>
        <taxon>Sedentaria</taxon>
        <taxon>Scolecida</taxon>
        <taxon>Capitellidae</taxon>
        <taxon>Capitella</taxon>
    </lineage>
</organism>
<proteinExistence type="predicted"/>
<evidence type="ECO:0000313" key="3">
    <source>
        <dbReference type="Proteomes" id="UP000014760"/>
    </source>
</evidence>
<dbReference type="OrthoDB" id="415068at2759"/>